<comment type="caution">
    <text evidence="2">The sequence shown here is derived from an EMBL/GenBank/DDBJ whole genome shotgun (WGS) entry which is preliminary data.</text>
</comment>
<gene>
    <name evidence="2" type="ORF">EZS28_032152</name>
</gene>
<sequence>MVGKAGRMSENRWDMLYQNCDEALDLGIEAWKAIGADIWVIAEASAMWQNGDLKEWLDRFCGRQKEKNGKCGKEVFGRVEDGVQRGYYAAEEHRGDNSFQSILHDIQSWEQVAQNFGMQEVKYSNSQITILNVGCYYSCTDYQIRRLHYSTGSGKGLSSFESERGLTEVHGIQVQRKRVLLRRLTFWLESESIAILYDNEINSQGNQGEVQRESGTIHGRPTDLIIGKETTGMRYGLDNLIHKGAGLEDVISQVQGNINEGLSIPWLEVENLYDGSMHPIVQEMIIEIEIEKMVRHQYGEEDNRDQEVSTITGLFELSEIAGKGCNSTYGVDQSNKTRSVEETMVEWQVEIGQEIFGRFEMEGLDNQGEQSKDVRFEKTCIQYNEGCGDNRMGGGIGGNGEGDGIGGESQKVELDLEHEVIKLMRNSSSANGTKINEKILSELDFNDRQQGQRGNGVVHQEMESQRPTLQL</sequence>
<dbReference type="Proteomes" id="UP000324800">
    <property type="component" value="Unassembled WGS sequence"/>
</dbReference>
<evidence type="ECO:0000313" key="3">
    <source>
        <dbReference type="Proteomes" id="UP000324800"/>
    </source>
</evidence>
<organism evidence="2 3">
    <name type="scientific">Streblomastix strix</name>
    <dbReference type="NCBI Taxonomy" id="222440"/>
    <lineage>
        <taxon>Eukaryota</taxon>
        <taxon>Metamonada</taxon>
        <taxon>Preaxostyla</taxon>
        <taxon>Oxymonadida</taxon>
        <taxon>Streblomastigidae</taxon>
        <taxon>Streblomastix</taxon>
    </lineage>
</organism>
<reference evidence="2 3" key="1">
    <citation type="submission" date="2019-03" db="EMBL/GenBank/DDBJ databases">
        <title>Single cell metagenomics reveals metabolic interactions within the superorganism composed of flagellate Streblomastix strix and complex community of Bacteroidetes bacteria on its surface.</title>
        <authorList>
            <person name="Treitli S.C."/>
            <person name="Kolisko M."/>
            <person name="Husnik F."/>
            <person name="Keeling P."/>
            <person name="Hampl V."/>
        </authorList>
    </citation>
    <scope>NUCLEOTIDE SEQUENCE [LARGE SCALE GENOMIC DNA]</scope>
    <source>
        <strain evidence="2">ST1C</strain>
    </source>
</reference>
<feature type="non-terminal residue" evidence="2">
    <location>
        <position position="471"/>
    </location>
</feature>
<accession>A0A5J4UQG6</accession>
<name>A0A5J4UQG6_9EUKA</name>
<proteinExistence type="predicted"/>
<evidence type="ECO:0000313" key="2">
    <source>
        <dbReference type="EMBL" id="KAA6372320.1"/>
    </source>
</evidence>
<feature type="region of interest" description="Disordered" evidence="1">
    <location>
        <begin position="447"/>
        <end position="471"/>
    </location>
</feature>
<protein>
    <submittedName>
        <fullName evidence="2">Uncharacterized protein</fullName>
    </submittedName>
</protein>
<dbReference type="EMBL" id="SNRW01013690">
    <property type="protein sequence ID" value="KAA6372320.1"/>
    <property type="molecule type" value="Genomic_DNA"/>
</dbReference>
<dbReference type="AlphaFoldDB" id="A0A5J4UQG6"/>
<evidence type="ECO:0000256" key="1">
    <source>
        <dbReference type="SAM" id="MobiDB-lite"/>
    </source>
</evidence>